<feature type="compositionally biased region" description="Basic and acidic residues" evidence="2">
    <location>
        <begin position="227"/>
        <end position="237"/>
    </location>
</feature>
<evidence type="ECO:0000313" key="4">
    <source>
        <dbReference type="Proteomes" id="UP001187531"/>
    </source>
</evidence>
<feature type="coiled-coil region" evidence="1">
    <location>
        <begin position="1999"/>
        <end position="2047"/>
    </location>
</feature>
<reference evidence="3" key="1">
    <citation type="submission" date="2023-07" db="EMBL/GenBank/DDBJ databases">
        <title>Chromosome-level genome assembly of Artemia franciscana.</title>
        <authorList>
            <person name="Jo E."/>
        </authorList>
    </citation>
    <scope>NUCLEOTIDE SEQUENCE</scope>
    <source>
        <tissue evidence="3">Whole body</tissue>
    </source>
</reference>
<feature type="compositionally biased region" description="Basic and acidic residues" evidence="2">
    <location>
        <begin position="1238"/>
        <end position="1249"/>
    </location>
</feature>
<feature type="region of interest" description="Disordered" evidence="2">
    <location>
        <begin position="1010"/>
        <end position="1030"/>
    </location>
</feature>
<feature type="compositionally biased region" description="Polar residues" evidence="2">
    <location>
        <begin position="307"/>
        <end position="332"/>
    </location>
</feature>
<feature type="region of interest" description="Disordered" evidence="2">
    <location>
        <begin position="1064"/>
        <end position="1083"/>
    </location>
</feature>
<feature type="compositionally biased region" description="Basic and acidic residues" evidence="2">
    <location>
        <begin position="645"/>
        <end position="656"/>
    </location>
</feature>
<feature type="compositionally biased region" description="Basic and acidic residues" evidence="2">
    <location>
        <begin position="384"/>
        <end position="406"/>
    </location>
</feature>
<protein>
    <submittedName>
        <fullName evidence="3">Uncharacterized protein</fullName>
    </submittedName>
</protein>
<dbReference type="EMBL" id="JAVRJZ010000002">
    <property type="protein sequence ID" value="KAK2726108.1"/>
    <property type="molecule type" value="Genomic_DNA"/>
</dbReference>
<feature type="region of interest" description="Disordered" evidence="2">
    <location>
        <begin position="1910"/>
        <end position="1963"/>
    </location>
</feature>
<feature type="region of interest" description="Disordered" evidence="2">
    <location>
        <begin position="624"/>
        <end position="678"/>
    </location>
</feature>
<feature type="region of interest" description="Disordered" evidence="2">
    <location>
        <begin position="216"/>
        <end position="242"/>
    </location>
</feature>
<keyword evidence="4" id="KW-1185">Reference proteome</keyword>
<gene>
    <name evidence="3" type="ORF">QYM36_000537</name>
</gene>
<feature type="compositionally biased region" description="Basic and acidic residues" evidence="2">
    <location>
        <begin position="1069"/>
        <end position="1083"/>
    </location>
</feature>
<dbReference type="Proteomes" id="UP001187531">
    <property type="component" value="Unassembled WGS sequence"/>
</dbReference>
<sequence length="2253" mass="254756">MPAISFKSIFNIQNGSSCQNHMQFTDPINSSMFCQCVSDIEVEIDDIKFCACSDISIITDIKDTYTLVNGKLLRQKTFSVAEDETYCQCTSSKFICSDFLICSNLRCLNNRMVDLVTSRRALRPFRHVYVDGENTCPRSPSIASVTELIHFKKASKNQLKKGAKALRDPSYNSTLEWLKNCNLVESLSQNMRQERSILSPLRFPQYSKSTRIVERLARKRKKSSAKSKKEQTPHLEENQEIGSKVSSVIANNYQKQTFEKEKESIKTCRGYKTLTDVSKISTSKKFGLTYDELRKLRNKITNERNTGEVSSPKQQRNQKCATNKSIVSSSMGTSKDSTGIISILELKQKLKGFNLRNKEKIATAGSFSNKLPPTVDVSLYRSSSNERENGSEKSEAEKTQPLESRESFLPNKECMQETLKAKTCGREFSRHYYFENHQRGSLENIRDQNQPVNKQKIKGLHAKKTKNLANYDLEGQPKNNDDFRSEMDELRQHERQLMEPSNHSSEVLCSLNSTRNDSCEFPRRSFPQNYVDKNSVLGNPISSSLKRRVEPIDYVGNIVPVKYKSKHPMESQICSDGNLRKLWLRKSTGKIINDKEVIEKIGMENIGSKKLNSCAQGHLSKQKLRNINTGQRHNRTQGQTNTELVKSKQEKKDAPKYNKQKPTAGSPGAKSCHFKSDFSSENQTQNEFGFANCSSDRELILDNVFDAEGAYKEEKNTRKKEVDSSLCNSNPLKTVDSRHIFEAQQPNNTSKYGTNHILNEKLSNKVETQKNKTHEKLVQEFICKEEVSSKETFKEPGNVEQTCKSQYSMVASLETGQVNDRLLVVVGTNETDSNLIEETSFVRVLKKDSKPDLSDDQIMRVLHKPTGAIRQENQEDSGIVSNLSSQKLSDSQSSCTSKTFAKRVCENEMLPSEHLEMTKSCDSSSDILWIEQDNSRVESSANPNAHRVYLSGHPNNTENLIGNSNIFDETSGFSNKESIKIPLYKISEESDKAPSVSLFNSEVVSENLKNIPVDDPKSNRLDTEKSRENNLKNENLSAHISGKETSLFLKPDKKDFRSYEIRGSTYSENKNEQENNENTDKSKLESIDVFSKLQTSQKSTKDLSDFEFNMPVRTSAIFQSDIANESVENPPNPIIGASNFDTQKEVDSTIGQCLDNISNSTERFNANLRSIKHSRYDRTLSRLSQIRCDYIDPCCSHDPARSITEAASSYNIETGKTEAEKIDEIHTSGYSFYSKSNDSPDKRNSKEEYENPPLGMKTDHYSKGCKGKIADNLRESVHQQVKGNEILLKDLSSGYAGLQKDCEYTQLCDAATRENTHIEENELLLDKGINKTNVTSVKESNGDSPLSVILAKQAENIDRSERSENITDPDVSLYSYQQSTNTNTQQQNEFGKESEKRNLLEPLPEDRALFQNKAIDSRYETFTNITVESCVEALVSADTLESNILMKPEKPIKGTFDPFMHEKQHPQFATLTESDSVMNPSFIGSDGTITGYTMPSIEEKAQKSVGLIPEETDKDHVPQYGESFASSSDFSCGMEVGNAKRLVARNTNADPASTAESVGALPHVGHAIRNNSFRSLTKPHEDSASSIDYKAFQMEFHNSPERFSVKSKEILGKFQNELDERSKQKVISVESENFRLGNPRDDIKTDGQRINQEDLQSNVWKAINLQESAQNFGLNFARKKIDLGNSSSDAREESVDPEILSMETNNHKMKHPNQGTWRKKSYEIIDSSDDYFILPKNTNKLQNQENLEELDSLTKFDDQRSSNTIDGDYKFENLKTPFKEDKTTHDSPLSLFNTKREIFPNKSSIITSQDYSRSSIKRQPNTTLKRDDEDGKSSPIPSCSQKYENPLSPSVMHNNILATEQSTFELQNFSDSNPSETNGKSLMKFSFINRNNPTGVNSKNVLPRSSKKAFQSGFSQLDNVSTTEAERKRPGTMLSSLQREIPSGTPGSQIQSFSTTPSGSNSLRNMRDYLRAKQDDGGPPTSSQLRQKDTNITGAFLAIDELKKEKAILLKKIKGLMEIIEGIEKEKAEIEAKREDIEKMYADLEARSSDKDDNLRYVLRLTSMLDFLISVLKKNNEKRLAAIQSHLQELFDLQPSLGEWAETHQLINVENEIVRKDIANCIGTVTATMEKIKLDSPEKGQIREASFTSTNPKEENVIRDYIFKVERTMSLLNSVLLTEALPELPPSPVLAEWQLPDPVELVTKEYKAMEEFNQMKMDEDLMHLETQHEPELETNEYAQVSEVTTLSECNNTA</sequence>
<accession>A0AA88IDF8</accession>
<feature type="compositionally biased region" description="Polar residues" evidence="2">
    <location>
        <begin position="625"/>
        <end position="644"/>
    </location>
</feature>
<feature type="region of interest" description="Disordered" evidence="2">
    <location>
        <begin position="1230"/>
        <end position="1262"/>
    </location>
</feature>
<feature type="compositionally biased region" description="Polar residues" evidence="2">
    <location>
        <begin position="1809"/>
        <end position="1823"/>
    </location>
</feature>
<name>A0AA88IDF8_ARTSF</name>
<feature type="region of interest" description="Disordered" evidence="2">
    <location>
        <begin position="1809"/>
        <end position="1849"/>
    </location>
</feature>
<evidence type="ECO:0000256" key="2">
    <source>
        <dbReference type="SAM" id="MobiDB-lite"/>
    </source>
</evidence>
<feature type="compositionally biased region" description="Polar residues" evidence="2">
    <location>
        <begin position="1835"/>
        <end position="1849"/>
    </location>
</feature>
<comment type="caution">
    <text evidence="3">The sequence shown here is derived from an EMBL/GenBank/DDBJ whole genome shotgun (WGS) entry which is preliminary data.</text>
</comment>
<evidence type="ECO:0000313" key="3">
    <source>
        <dbReference type="EMBL" id="KAK2726108.1"/>
    </source>
</evidence>
<proteinExistence type="predicted"/>
<feature type="compositionally biased region" description="Basic and acidic residues" evidence="2">
    <location>
        <begin position="1012"/>
        <end position="1030"/>
    </location>
</feature>
<feature type="compositionally biased region" description="Basic residues" evidence="2">
    <location>
        <begin position="217"/>
        <end position="226"/>
    </location>
</feature>
<feature type="region of interest" description="Disordered" evidence="2">
    <location>
        <begin position="382"/>
        <end position="410"/>
    </location>
</feature>
<feature type="compositionally biased region" description="Polar residues" evidence="2">
    <location>
        <begin position="1945"/>
        <end position="1963"/>
    </location>
</feature>
<organism evidence="3 4">
    <name type="scientific">Artemia franciscana</name>
    <name type="common">Brine shrimp</name>
    <name type="synonym">Artemia sanfranciscana</name>
    <dbReference type="NCBI Taxonomy" id="6661"/>
    <lineage>
        <taxon>Eukaryota</taxon>
        <taxon>Metazoa</taxon>
        <taxon>Ecdysozoa</taxon>
        <taxon>Arthropoda</taxon>
        <taxon>Crustacea</taxon>
        <taxon>Branchiopoda</taxon>
        <taxon>Anostraca</taxon>
        <taxon>Artemiidae</taxon>
        <taxon>Artemia</taxon>
    </lineage>
</organism>
<feature type="compositionally biased region" description="Polar residues" evidence="2">
    <location>
        <begin position="1910"/>
        <end position="1923"/>
    </location>
</feature>
<evidence type="ECO:0000256" key="1">
    <source>
        <dbReference type="SAM" id="Coils"/>
    </source>
</evidence>
<keyword evidence="1" id="KW-0175">Coiled coil</keyword>
<feature type="region of interest" description="Disordered" evidence="2">
    <location>
        <begin position="303"/>
        <end position="332"/>
    </location>
</feature>